<gene>
    <name evidence="1" type="ORF">KQI86_16805</name>
</gene>
<name>A0ABS6ELT1_9CLOT</name>
<evidence type="ECO:0000313" key="2">
    <source>
        <dbReference type="Proteomes" id="UP000726170"/>
    </source>
</evidence>
<evidence type="ECO:0000313" key="1">
    <source>
        <dbReference type="EMBL" id="MBU5485983.1"/>
    </source>
</evidence>
<proteinExistence type="predicted"/>
<sequence length="65" mass="7636">MYKSNVLEVKRNKLENKIAEICDWDTKQGEDPKYPHVFEVYMNGEVPILIKSKVDKKEFDKLCGC</sequence>
<accession>A0ABS6ELT1</accession>
<organism evidence="1 2">
    <name type="scientific">Clostridium mobile</name>
    <dbReference type="NCBI Taxonomy" id="2841512"/>
    <lineage>
        <taxon>Bacteria</taxon>
        <taxon>Bacillati</taxon>
        <taxon>Bacillota</taxon>
        <taxon>Clostridia</taxon>
        <taxon>Eubacteriales</taxon>
        <taxon>Clostridiaceae</taxon>
        <taxon>Clostridium</taxon>
    </lineage>
</organism>
<keyword evidence="2" id="KW-1185">Reference proteome</keyword>
<reference evidence="1 2" key="1">
    <citation type="submission" date="2021-06" db="EMBL/GenBank/DDBJ databases">
        <authorList>
            <person name="Sun Q."/>
            <person name="Li D."/>
        </authorList>
    </citation>
    <scope>NUCLEOTIDE SEQUENCE [LARGE SCALE GENOMIC DNA]</scope>
    <source>
        <strain evidence="1 2">MSJ-11</strain>
    </source>
</reference>
<evidence type="ECO:0008006" key="3">
    <source>
        <dbReference type="Google" id="ProtNLM"/>
    </source>
</evidence>
<protein>
    <recommendedName>
        <fullName evidence="3">Phage protein</fullName>
    </recommendedName>
</protein>
<comment type="caution">
    <text evidence="1">The sequence shown here is derived from an EMBL/GenBank/DDBJ whole genome shotgun (WGS) entry which is preliminary data.</text>
</comment>
<dbReference type="Proteomes" id="UP000726170">
    <property type="component" value="Unassembled WGS sequence"/>
</dbReference>
<dbReference type="RefSeq" id="WP_216440579.1">
    <property type="nucleotide sequence ID" value="NZ_JAHLQF010000004.1"/>
</dbReference>
<dbReference type="EMBL" id="JAHLQF010000004">
    <property type="protein sequence ID" value="MBU5485983.1"/>
    <property type="molecule type" value="Genomic_DNA"/>
</dbReference>